<dbReference type="Gene3D" id="3.40.50.300">
    <property type="entry name" value="P-loop containing nucleotide triphosphate hydrolases"/>
    <property type="match status" value="2"/>
</dbReference>
<dbReference type="InterPro" id="IPR005580">
    <property type="entry name" value="DbpA/CsdA_RNA-bd_dom"/>
</dbReference>
<dbReference type="PROSITE" id="PS51195">
    <property type="entry name" value="Q_MOTIF"/>
    <property type="match status" value="1"/>
</dbReference>
<dbReference type="PANTHER" id="PTHR47959">
    <property type="entry name" value="ATP-DEPENDENT RNA HELICASE RHLE-RELATED"/>
    <property type="match status" value="1"/>
</dbReference>
<dbReference type="Pfam" id="PF03880">
    <property type="entry name" value="DbpA"/>
    <property type="match status" value="1"/>
</dbReference>
<evidence type="ECO:0000256" key="4">
    <source>
        <dbReference type="ARBA" id="ARBA00022840"/>
    </source>
</evidence>
<keyword evidence="12" id="KW-1185">Reference proteome</keyword>
<dbReference type="SUPFAM" id="SSF52540">
    <property type="entry name" value="P-loop containing nucleoside triphosphate hydrolases"/>
    <property type="match status" value="1"/>
</dbReference>
<keyword evidence="1 7" id="KW-0547">Nucleotide-binding</keyword>
<dbReference type="PROSITE" id="PS51194">
    <property type="entry name" value="HELICASE_CTER"/>
    <property type="match status" value="1"/>
</dbReference>
<dbReference type="Gene3D" id="3.30.70.330">
    <property type="match status" value="1"/>
</dbReference>
<evidence type="ECO:0000256" key="1">
    <source>
        <dbReference type="ARBA" id="ARBA00022741"/>
    </source>
</evidence>
<feature type="domain" description="Helicase C-terminal" evidence="9">
    <location>
        <begin position="255"/>
        <end position="405"/>
    </location>
</feature>
<name>A0ABY2CLS9_METMH</name>
<feature type="short sequence motif" description="Q motif" evidence="6">
    <location>
        <begin position="30"/>
        <end position="58"/>
    </location>
</feature>
<dbReference type="InterPro" id="IPR011545">
    <property type="entry name" value="DEAD/DEAH_box_helicase_dom"/>
</dbReference>
<dbReference type="CDD" id="cd18787">
    <property type="entry name" value="SF2_C_DEAD"/>
    <property type="match status" value="1"/>
</dbReference>
<dbReference type="InterPro" id="IPR027417">
    <property type="entry name" value="P-loop_NTPase"/>
</dbReference>
<dbReference type="InterPro" id="IPR000629">
    <property type="entry name" value="RNA-helicase_DEAD-box_CS"/>
</dbReference>
<comment type="similarity">
    <text evidence="5 7">Belongs to the DEAD box helicase family.</text>
</comment>
<reference evidence="11 12" key="1">
    <citation type="submission" date="2019-03" db="EMBL/GenBank/DDBJ databases">
        <title>Systems level insights into methane cycling in arid and semi-arid ecosystems.</title>
        <authorList>
            <person name="Kalyuzhnaya M."/>
        </authorList>
    </citation>
    <scope>NUCLEOTIDE SEQUENCE [LARGE SCALE GENOMIC DNA]</scope>
    <source>
        <strain evidence="11 12">S-1</strain>
    </source>
</reference>
<dbReference type="InterPro" id="IPR044742">
    <property type="entry name" value="DEAD/DEAH_RhlB"/>
</dbReference>
<evidence type="ECO:0000256" key="3">
    <source>
        <dbReference type="ARBA" id="ARBA00022806"/>
    </source>
</evidence>
<dbReference type="InterPro" id="IPR001650">
    <property type="entry name" value="Helicase_C-like"/>
</dbReference>
<comment type="caution">
    <text evidence="11">The sequence shown here is derived from an EMBL/GenBank/DDBJ whole genome shotgun (WGS) entry which is preliminary data.</text>
</comment>
<evidence type="ECO:0000256" key="2">
    <source>
        <dbReference type="ARBA" id="ARBA00022801"/>
    </source>
</evidence>
<evidence type="ECO:0000259" key="9">
    <source>
        <dbReference type="PROSITE" id="PS51194"/>
    </source>
</evidence>
<keyword evidence="4 7" id="KW-0067">ATP-binding</keyword>
<feature type="domain" description="DEAD-box RNA helicase Q" evidence="10">
    <location>
        <begin position="30"/>
        <end position="58"/>
    </location>
</feature>
<protein>
    <submittedName>
        <fullName evidence="11">ATP-dependent RNA helicase DbpA</fullName>
    </submittedName>
</protein>
<evidence type="ECO:0000313" key="12">
    <source>
        <dbReference type="Proteomes" id="UP000295649"/>
    </source>
</evidence>
<organism evidence="11 12">
    <name type="scientific">Methylomonas methanica</name>
    <dbReference type="NCBI Taxonomy" id="421"/>
    <lineage>
        <taxon>Bacteria</taxon>
        <taxon>Pseudomonadati</taxon>
        <taxon>Pseudomonadota</taxon>
        <taxon>Gammaproteobacteria</taxon>
        <taxon>Methylococcales</taxon>
        <taxon>Methylococcaceae</taxon>
        <taxon>Methylomonas</taxon>
    </lineage>
</organism>
<evidence type="ECO:0000256" key="5">
    <source>
        <dbReference type="ARBA" id="ARBA00038437"/>
    </source>
</evidence>
<dbReference type="Proteomes" id="UP000295649">
    <property type="component" value="Unassembled WGS sequence"/>
</dbReference>
<accession>A0ABY2CLS9</accession>
<feature type="domain" description="Helicase ATP-binding" evidence="8">
    <location>
        <begin position="61"/>
        <end position="232"/>
    </location>
</feature>
<dbReference type="SMART" id="SM00487">
    <property type="entry name" value="DEXDc"/>
    <property type="match status" value="1"/>
</dbReference>
<dbReference type="CDD" id="cd00268">
    <property type="entry name" value="DEADc"/>
    <property type="match status" value="1"/>
</dbReference>
<dbReference type="InterPro" id="IPR012677">
    <property type="entry name" value="Nucleotide-bd_a/b_plait_sf"/>
</dbReference>
<sequence>MTKSPTLLSLPPACRQARRIISIRVFVNTPEFSSLPLKPALLENIESLGYTHLTPIQAESLPHILEGKDVIAQAKTGSGKTAAFGIGLLSRLDLSSFKVQAMVICPTRELADQVCKEIRQLARFTQNIKVLALCGGTPFAPQRSSLEHGVHVVVGTPGRLQEHLQKASLRLDYLKVLVLDEADRMLDMGFADIISDVISYAPTHRQTLLFSATYAEPIRALSQKFQFKPVSVSVETSHHDNPIEQRFHQVDKAKRLNALGYLLAYHRPESTVVFCNTKRDCQDVADTLTNCGFSVQALHGDLEQKDRDQVLVRFANKSCSILVATDVAARGLDIKDMQAVINYELPWDPEVYVHRIGRTGRAGAKGLALSLVSEAELNRVKAIEEYIAGSVKWDDIAPFKLSSEHRFEPPMVTLWIDGGRKDKMRPGDILGALTGANGITGGEVGKIDIFDKHAYVAVKRGSADKALTCLRAGKIKGRNFNVRKSQWN</sequence>
<dbReference type="NCBIfam" id="NF008744">
    <property type="entry name" value="PRK11776.1"/>
    <property type="match status" value="1"/>
</dbReference>
<gene>
    <name evidence="11" type="ORF">EDE11_109132</name>
</gene>
<dbReference type="Pfam" id="PF00271">
    <property type="entry name" value="Helicase_C"/>
    <property type="match status" value="1"/>
</dbReference>
<proteinExistence type="inferred from homology"/>
<keyword evidence="2 7" id="KW-0378">Hydrolase</keyword>
<dbReference type="InterPro" id="IPR014014">
    <property type="entry name" value="RNA_helicase_DEAD_Q_motif"/>
</dbReference>
<evidence type="ECO:0000259" key="10">
    <source>
        <dbReference type="PROSITE" id="PS51195"/>
    </source>
</evidence>
<keyword evidence="3 7" id="KW-0347">Helicase</keyword>
<dbReference type="PROSITE" id="PS51192">
    <property type="entry name" value="HELICASE_ATP_BIND_1"/>
    <property type="match status" value="1"/>
</dbReference>
<dbReference type="CDD" id="cd12501">
    <property type="entry name" value="RRM_EcDbpA_like"/>
    <property type="match status" value="1"/>
</dbReference>
<dbReference type="Pfam" id="PF00270">
    <property type="entry name" value="DEAD"/>
    <property type="match status" value="1"/>
</dbReference>
<evidence type="ECO:0000259" key="8">
    <source>
        <dbReference type="PROSITE" id="PS51192"/>
    </source>
</evidence>
<evidence type="ECO:0000256" key="7">
    <source>
        <dbReference type="RuleBase" id="RU000492"/>
    </source>
</evidence>
<evidence type="ECO:0000313" key="11">
    <source>
        <dbReference type="EMBL" id="TCV83575.1"/>
    </source>
</evidence>
<dbReference type="EMBL" id="SMCN01000009">
    <property type="protein sequence ID" value="TCV83575.1"/>
    <property type="molecule type" value="Genomic_DNA"/>
</dbReference>
<dbReference type="SMART" id="SM00490">
    <property type="entry name" value="HELICc"/>
    <property type="match status" value="1"/>
</dbReference>
<evidence type="ECO:0000256" key="6">
    <source>
        <dbReference type="PROSITE-ProRule" id="PRU00552"/>
    </source>
</evidence>
<dbReference type="PANTHER" id="PTHR47959:SF1">
    <property type="entry name" value="ATP-DEPENDENT RNA HELICASE DBPA"/>
    <property type="match status" value="1"/>
</dbReference>
<dbReference type="PROSITE" id="PS00039">
    <property type="entry name" value="DEAD_ATP_HELICASE"/>
    <property type="match status" value="1"/>
</dbReference>
<dbReference type="InterPro" id="IPR014001">
    <property type="entry name" value="Helicase_ATP-bd"/>
</dbReference>
<dbReference type="GO" id="GO:0004386">
    <property type="term" value="F:helicase activity"/>
    <property type="evidence" value="ECO:0007669"/>
    <property type="project" value="UniProtKB-KW"/>
</dbReference>
<dbReference type="InterPro" id="IPR050079">
    <property type="entry name" value="DEAD_box_RNA_helicase"/>
</dbReference>